<dbReference type="SUPFAM" id="SSF50151">
    <property type="entry name" value="SacY-like RNA-binding domain"/>
    <property type="match status" value="1"/>
</dbReference>
<dbReference type="NCBIfam" id="NF046042">
    <property type="entry name" value="LicT"/>
    <property type="match status" value="1"/>
</dbReference>
<dbReference type="SUPFAM" id="SSF63520">
    <property type="entry name" value="PTS-regulatory domain, PRD"/>
    <property type="match status" value="2"/>
</dbReference>
<comment type="caution">
    <text evidence="3">The sequence shown here is derived from an EMBL/GenBank/DDBJ whole genome shotgun (WGS) entry which is preliminary data.</text>
</comment>
<dbReference type="PROSITE" id="PS51372">
    <property type="entry name" value="PRD_2"/>
    <property type="match status" value="2"/>
</dbReference>
<dbReference type="Pfam" id="PF00874">
    <property type="entry name" value="PRD"/>
    <property type="match status" value="2"/>
</dbReference>
<dbReference type="Proteomes" id="UP000614200">
    <property type="component" value="Unassembled WGS sequence"/>
</dbReference>
<dbReference type="Gene3D" id="1.10.1790.10">
    <property type="entry name" value="PRD domain"/>
    <property type="match status" value="2"/>
</dbReference>
<name>A0ABR9ZS82_9FIRM</name>
<evidence type="ECO:0000259" key="2">
    <source>
        <dbReference type="PROSITE" id="PS51372"/>
    </source>
</evidence>
<reference evidence="3 4" key="1">
    <citation type="submission" date="2020-11" db="EMBL/GenBank/DDBJ databases">
        <title>Fusibacter basophilias sp. nov.</title>
        <authorList>
            <person name="Qiu D."/>
        </authorList>
    </citation>
    <scope>NUCLEOTIDE SEQUENCE [LARGE SCALE GENOMIC DNA]</scope>
    <source>
        <strain evidence="3 4">Q10-2</strain>
    </source>
</reference>
<dbReference type="EMBL" id="JADKNH010000005">
    <property type="protein sequence ID" value="MBF4693323.1"/>
    <property type="molecule type" value="Genomic_DNA"/>
</dbReference>
<feature type="domain" description="PRD" evidence="2">
    <location>
        <begin position="65"/>
        <end position="170"/>
    </location>
</feature>
<organism evidence="3 4">
    <name type="scientific">Fusibacter ferrireducens</name>
    <dbReference type="NCBI Taxonomy" id="2785058"/>
    <lineage>
        <taxon>Bacteria</taxon>
        <taxon>Bacillati</taxon>
        <taxon>Bacillota</taxon>
        <taxon>Clostridia</taxon>
        <taxon>Eubacteriales</taxon>
        <taxon>Eubacteriales Family XII. Incertae Sedis</taxon>
        <taxon>Fusibacter</taxon>
    </lineage>
</organism>
<keyword evidence="4" id="KW-1185">Reference proteome</keyword>
<dbReference type="InterPro" id="IPR036634">
    <property type="entry name" value="PRD_sf"/>
</dbReference>
<protein>
    <submittedName>
        <fullName evidence="3">PRD domain-containing protein</fullName>
    </submittedName>
</protein>
<evidence type="ECO:0000256" key="1">
    <source>
        <dbReference type="ARBA" id="ARBA00022737"/>
    </source>
</evidence>
<dbReference type="Gene3D" id="2.30.24.10">
    <property type="entry name" value="CAT RNA-binding domain"/>
    <property type="match status" value="1"/>
</dbReference>
<dbReference type="PANTHER" id="PTHR30185">
    <property type="entry name" value="CRYPTIC BETA-GLUCOSIDE BGL OPERON ANTITERMINATOR"/>
    <property type="match status" value="1"/>
</dbReference>
<proteinExistence type="predicted"/>
<dbReference type="InterPro" id="IPR050661">
    <property type="entry name" value="BglG_antiterminators"/>
</dbReference>
<dbReference type="Pfam" id="PF03123">
    <property type="entry name" value="CAT_RBD"/>
    <property type="match status" value="1"/>
</dbReference>
<accession>A0ABR9ZS82</accession>
<feature type="domain" description="PRD" evidence="2">
    <location>
        <begin position="171"/>
        <end position="281"/>
    </location>
</feature>
<evidence type="ECO:0000313" key="3">
    <source>
        <dbReference type="EMBL" id="MBF4693323.1"/>
    </source>
</evidence>
<dbReference type="InterPro" id="IPR011608">
    <property type="entry name" value="PRD"/>
</dbReference>
<dbReference type="PANTHER" id="PTHR30185:SF15">
    <property type="entry name" value="CRYPTIC BETA-GLUCOSIDE BGL OPERON ANTITERMINATOR"/>
    <property type="match status" value="1"/>
</dbReference>
<dbReference type="InterPro" id="IPR004341">
    <property type="entry name" value="CAT_RNA-bd_dom"/>
</dbReference>
<evidence type="ECO:0000313" key="4">
    <source>
        <dbReference type="Proteomes" id="UP000614200"/>
    </source>
</evidence>
<dbReference type="SMART" id="SM01061">
    <property type="entry name" value="CAT_RBD"/>
    <property type="match status" value="1"/>
</dbReference>
<dbReference type="InterPro" id="IPR036650">
    <property type="entry name" value="CAT_RNA-bd_dom_sf"/>
</dbReference>
<gene>
    <name evidence="3" type="ORF">ISU02_09335</name>
</gene>
<sequence>MHVKKIFNNNIILGEDEKMSEMILLGKGIAFQKRIGDAVDPDKIDKTYVFKTSENSSKFVSLLQEVPLHQVELARKVIEQAQKELNVTFHDGIYIGLTDHICYTLSRYRSGLMIKNALLWEIKKYYPKEYEAARNAIKLIDYYEKVELSEDEIGFIALHFVNAQQDGEEIQKTILVTEIVNDILSIVKYHYQIELNENTLNYSRFVTHIRFFARRMLSNELLHSDDDFLYQQVKNKLTEAVACAEKVRSYIMEKLDVSISQEEMLYFIVHINRVASRENDVRAENQ</sequence>
<keyword evidence="1" id="KW-0677">Repeat</keyword>